<dbReference type="AlphaFoldDB" id="A0A210PPE7"/>
<keyword evidence="4" id="KW-0732">Signal</keyword>
<evidence type="ECO:0000256" key="3">
    <source>
        <dbReference type="SAM" id="MobiDB-lite"/>
    </source>
</evidence>
<dbReference type="GO" id="GO:0042981">
    <property type="term" value="P:regulation of apoptotic process"/>
    <property type="evidence" value="ECO:0007669"/>
    <property type="project" value="TreeGrafter"/>
</dbReference>
<gene>
    <name evidence="6" type="ORF">KP79_PYT17268</name>
</gene>
<evidence type="ECO:0000313" key="7">
    <source>
        <dbReference type="Proteomes" id="UP000242188"/>
    </source>
</evidence>
<dbReference type="SUPFAM" id="SSF57850">
    <property type="entry name" value="RING/U-box"/>
    <property type="match status" value="1"/>
</dbReference>
<dbReference type="GO" id="GO:0006915">
    <property type="term" value="P:apoptotic process"/>
    <property type="evidence" value="ECO:0007669"/>
    <property type="project" value="UniProtKB-UniRule"/>
</dbReference>
<evidence type="ECO:0000313" key="6">
    <source>
        <dbReference type="EMBL" id="OWF38347.1"/>
    </source>
</evidence>
<accession>A0A210PPE7</accession>
<evidence type="ECO:0000259" key="5">
    <source>
        <dbReference type="PROSITE" id="PS51135"/>
    </source>
</evidence>
<dbReference type="SUPFAM" id="SSF54277">
    <property type="entry name" value="CAD &amp; PB1 domains"/>
    <property type="match status" value="1"/>
</dbReference>
<dbReference type="PANTHER" id="PTHR12306:SF15">
    <property type="entry name" value="DNAATION FACTOR-RELATED PROTEIN 1, ISOFORM B-RELATED"/>
    <property type="match status" value="1"/>
</dbReference>
<dbReference type="Pfam" id="PF02017">
    <property type="entry name" value="CIDE-N"/>
    <property type="match status" value="1"/>
</dbReference>
<reference evidence="6 7" key="1">
    <citation type="journal article" date="2017" name="Nat. Ecol. Evol.">
        <title>Scallop genome provides insights into evolution of bilaterian karyotype and development.</title>
        <authorList>
            <person name="Wang S."/>
            <person name="Zhang J."/>
            <person name="Jiao W."/>
            <person name="Li J."/>
            <person name="Xun X."/>
            <person name="Sun Y."/>
            <person name="Guo X."/>
            <person name="Huan P."/>
            <person name="Dong B."/>
            <person name="Zhang L."/>
            <person name="Hu X."/>
            <person name="Sun X."/>
            <person name="Wang J."/>
            <person name="Zhao C."/>
            <person name="Wang Y."/>
            <person name="Wang D."/>
            <person name="Huang X."/>
            <person name="Wang R."/>
            <person name="Lv J."/>
            <person name="Li Y."/>
            <person name="Zhang Z."/>
            <person name="Liu B."/>
            <person name="Lu W."/>
            <person name="Hui Y."/>
            <person name="Liang J."/>
            <person name="Zhou Z."/>
            <person name="Hou R."/>
            <person name="Li X."/>
            <person name="Liu Y."/>
            <person name="Li H."/>
            <person name="Ning X."/>
            <person name="Lin Y."/>
            <person name="Zhao L."/>
            <person name="Xing Q."/>
            <person name="Dou J."/>
            <person name="Li Y."/>
            <person name="Mao J."/>
            <person name="Guo H."/>
            <person name="Dou H."/>
            <person name="Li T."/>
            <person name="Mu C."/>
            <person name="Jiang W."/>
            <person name="Fu Q."/>
            <person name="Fu X."/>
            <person name="Miao Y."/>
            <person name="Liu J."/>
            <person name="Yu Q."/>
            <person name="Li R."/>
            <person name="Liao H."/>
            <person name="Li X."/>
            <person name="Kong Y."/>
            <person name="Jiang Z."/>
            <person name="Chourrout D."/>
            <person name="Li R."/>
            <person name="Bao Z."/>
        </authorList>
    </citation>
    <scope>NUCLEOTIDE SEQUENCE [LARGE SCALE GENOMIC DNA]</scope>
    <source>
        <strain evidence="6 7">PY_sf001</strain>
    </source>
</reference>
<sequence length="458" mass="49910">MSNAILIFILCLSFILGLNRKFDMADTEKPGLVPEPAKAMKVFSSDRSIRKGITCSNYQHCVSVCKEKFEIEEEVTLVLEEDGTEVDSQSYWASLNPQTVLMVLRPGVVWQPLRPTPCTGTGHDDTGAGSSSGGAYSIDNNTGPKADVMGLLQKIREKKRKSQLQQSLGKKKKLSTSSIQVGWMHFLYGERRYAQVKSSRGSTTGGTGTLSLPSDSTYGLTLNRLEERYFPNGQNSKGKIRKMETKLGTSKGEVIPETSFPLDNYLTNVVCTQKPRIYLLTKEKSLFFDIEGLETGSSDSDGFDLPDPFVEYSHVATSTSPNVFTMGNVTTPASQVPVTPTTTMPVVTPPVRPITTILTPISTMSAIPAPTTPVNVQTPASTLWVNAGTPTVSMRLPTDGDCGICTDRLRSAFLVPCGHTFCIWNQPAGCVLSAEQLLLKSILYTTNCSLDKITVCLF</sequence>
<keyword evidence="1 2" id="KW-0053">Apoptosis</keyword>
<protein>
    <submittedName>
        <fullName evidence="6">Cell death activator CIDE-B</fullName>
    </submittedName>
</protein>
<dbReference type="OrthoDB" id="6101856at2759"/>
<dbReference type="EMBL" id="NEDP02005569">
    <property type="protein sequence ID" value="OWF38347.1"/>
    <property type="molecule type" value="Genomic_DNA"/>
</dbReference>
<dbReference type="PROSITE" id="PS51135">
    <property type="entry name" value="CIDE_N"/>
    <property type="match status" value="1"/>
</dbReference>
<dbReference type="InterPro" id="IPR003508">
    <property type="entry name" value="CIDE-N_dom"/>
</dbReference>
<keyword evidence="7" id="KW-1185">Reference proteome</keyword>
<dbReference type="InterPro" id="IPR013083">
    <property type="entry name" value="Znf_RING/FYVE/PHD"/>
</dbReference>
<organism evidence="6 7">
    <name type="scientific">Mizuhopecten yessoensis</name>
    <name type="common">Japanese scallop</name>
    <name type="synonym">Patinopecten yessoensis</name>
    <dbReference type="NCBI Taxonomy" id="6573"/>
    <lineage>
        <taxon>Eukaryota</taxon>
        <taxon>Metazoa</taxon>
        <taxon>Spiralia</taxon>
        <taxon>Lophotrochozoa</taxon>
        <taxon>Mollusca</taxon>
        <taxon>Bivalvia</taxon>
        <taxon>Autobranchia</taxon>
        <taxon>Pteriomorphia</taxon>
        <taxon>Pectinida</taxon>
        <taxon>Pectinoidea</taxon>
        <taxon>Pectinidae</taxon>
        <taxon>Mizuhopecten</taxon>
    </lineage>
</organism>
<dbReference type="CDD" id="cd16449">
    <property type="entry name" value="RING-HC"/>
    <property type="match status" value="1"/>
</dbReference>
<dbReference type="STRING" id="6573.A0A210PPE7"/>
<evidence type="ECO:0000256" key="4">
    <source>
        <dbReference type="SAM" id="SignalP"/>
    </source>
</evidence>
<dbReference type="SMART" id="SM00266">
    <property type="entry name" value="CAD"/>
    <property type="match status" value="1"/>
</dbReference>
<evidence type="ECO:0000256" key="1">
    <source>
        <dbReference type="ARBA" id="ARBA00022703"/>
    </source>
</evidence>
<dbReference type="Proteomes" id="UP000242188">
    <property type="component" value="Unassembled WGS sequence"/>
</dbReference>
<name>A0A210PPE7_MIZYE</name>
<feature type="domain" description="CIDE-N" evidence="5">
    <location>
        <begin position="36"/>
        <end position="112"/>
    </location>
</feature>
<proteinExistence type="predicted"/>
<comment type="caution">
    <text evidence="6">The sequence shown here is derived from an EMBL/GenBank/DDBJ whole genome shotgun (WGS) entry which is preliminary data.</text>
</comment>
<dbReference type="PANTHER" id="PTHR12306">
    <property type="entry name" value="CELL DEATH ACTIVATOR CIDE"/>
    <property type="match status" value="1"/>
</dbReference>
<dbReference type="Gene3D" id="3.30.40.10">
    <property type="entry name" value="Zinc/RING finger domain, C3HC4 (zinc finger)"/>
    <property type="match status" value="1"/>
</dbReference>
<feature type="signal peptide" evidence="4">
    <location>
        <begin position="1"/>
        <end position="17"/>
    </location>
</feature>
<evidence type="ECO:0000256" key="2">
    <source>
        <dbReference type="PROSITE-ProRule" id="PRU00447"/>
    </source>
</evidence>
<feature type="chain" id="PRO_5012690721" evidence="4">
    <location>
        <begin position="18"/>
        <end position="458"/>
    </location>
</feature>
<feature type="region of interest" description="Disordered" evidence="3">
    <location>
        <begin position="117"/>
        <end position="142"/>
    </location>
</feature>
<dbReference type="Gene3D" id="3.10.20.10">
    <property type="match status" value="1"/>
</dbReference>